<evidence type="ECO:0008006" key="3">
    <source>
        <dbReference type="Google" id="ProtNLM"/>
    </source>
</evidence>
<dbReference type="GeneID" id="93364895"/>
<dbReference type="AlphaFoldDB" id="C3JA50"/>
<dbReference type="RefSeq" id="WP_004333361.1">
    <property type="nucleotide sequence ID" value="NZ_ACNN01000017.1"/>
</dbReference>
<reference evidence="1 2" key="1">
    <citation type="submission" date="2009-04" db="EMBL/GenBank/DDBJ databases">
        <authorList>
            <person name="Sebastian Y."/>
            <person name="Madupu R."/>
            <person name="Durkin A.S."/>
            <person name="Torralba M."/>
            <person name="Methe B."/>
            <person name="Sutton G.G."/>
            <person name="Strausberg R.L."/>
            <person name="Nelson K.E."/>
        </authorList>
    </citation>
    <scope>NUCLEOTIDE SEQUENCE [LARGE SCALE GENOMIC DNA]</scope>
    <source>
        <strain evidence="2">ATCC 35406 / BCRC 14492 / JCM 8526 / NCTC 13058 / HG 370</strain>
    </source>
</reference>
<gene>
    <name evidence="1" type="ORF">POREN0001_0149</name>
</gene>
<dbReference type="SUPFAM" id="SSF55729">
    <property type="entry name" value="Acyl-CoA N-acyltransferases (Nat)"/>
    <property type="match status" value="1"/>
</dbReference>
<organism evidence="1 2">
    <name type="scientific">Porphyromonas endodontalis (strain ATCC 35406 / DSM 24491 / JCM 8526 / CCUG 16442 / BCRC 14492 / NCTC 13058 / HG 370)</name>
    <name type="common">Bacteroides endodontalis</name>
    <dbReference type="NCBI Taxonomy" id="553175"/>
    <lineage>
        <taxon>Bacteria</taxon>
        <taxon>Pseudomonadati</taxon>
        <taxon>Bacteroidota</taxon>
        <taxon>Bacteroidia</taxon>
        <taxon>Bacteroidales</taxon>
        <taxon>Porphyromonadaceae</taxon>
        <taxon>Porphyromonas</taxon>
    </lineage>
</organism>
<dbReference type="Proteomes" id="UP000004295">
    <property type="component" value="Unassembled WGS sequence"/>
</dbReference>
<keyword evidence="2" id="KW-1185">Reference proteome</keyword>
<comment type="caution">
    <text evidence="1">The sequence shown here is derived from an EMBL/GenBank/DDBJ whole genome shotgun (WGS) entry which is preliminary data.</text>
</comment>
<accession>C3JA50</accession>
<dbReference type="Gene3D" id="3.40.630.30">
    <property type="match status" value="1"/>
</dbReference>
<sequence>MSFAVRHSLEEDLPRMLAIYEHARAYMASLGNPHQWGDSGYPSVSLLREDIARGISYVVTDREDEMVATFVFVEGEDPTYSIIEGAWLNEQPYGVIHRLASSGREKGIARFVFDWCSQRSCNLRVDTHAQNLVMQHLFLSLGFMPCGTIFLPDGTPRFAYQRVIPKPSKEG</sequence>
<protein>
    <recommendedName>
        <fullName evidence="3">N-acetyltransferase domain-containing protein</fullName>
    </recommendedName>
</protein>
<dbReference type="eggNOG" id="COG0456">
    <property type="taxonomic scope" value="Bacteria"/>
</dbReference>
<evidence type="ECO:0000313" key="2">
    <source>
        <dbReference type="Proteomes" id="UP000004295"/>
    </source>
</evidence>
<proteinExistence type="predicted"/>
<dbReference type="EMBL" id="ACNN01000017">
    <property type="protein sequence ID" value="EEN82929.1"/>
    <property type="molecule type" value="Genomic_DNA"/>
</dbReference>
<evidence type="ECO:0000313" key="1">
    <source>
        <dbReference type="EMBL" id="EEN82929.1"/>
    </source>
</evidence>
<dbReference type="STRING" id="553175.POREN0001_0149"/>
<dbReference type="InterPro" id="IPR016181">
    <property type="entry name" value="Acyl_CoA_acyltransferase"/>
</dbReference>
<name>C3JA50_POREA</name>